<dbReference type="Proteomes" id="UP000007799">
    <property type="component" value="Unassembled WGS sequence"/>
</dbReference>
<sequence length="322" mass="35283">MSWSVGVREDEAGGRTDIRVRGGEARDHIAAYLEYRQLVGDADGGVLMTPAEYERYKAKLKAEGKYREPQKRSAGRRKMTEAEEMAFYEKRYQERRKRERELARQGRSERAGVAAVMANGIPLALQDMYQQLELMDPAPPLPLPPSHSSHARGKPAGSGTSRSAPGADDGPVMPWDCALVERDTAAAPASTARRRAVRDGKKDQATTRTRAKPAAQPQNRQQNRQQRQQRHGRGEGTEKEGTAHSSRKPAEDNGSGRGAGGGNAVGTAVRRPQQHQARPQQQQVHNGASSSSSSSSVTARRATTPRSRKTANLTPASRYTKR</sequence>
<feature type="compositionally biased region" description="Basic and acidic residues" evidence="1">
    <location>
        <begin position="232"/>
        <end position="242"/>
    </location>
</feature>
<feature type="region of interest" description="Disordered" evidence="1">
    <location>
        <begin position="135"/>
        <end position="322"/>
    </location>
</feature>
<dbReference type="AlphaFoldDB" id="F2UBR4"/>
<dbReference type="EMBL" id="GL832967">
    <property type="protein sequence ID" value="EGD73930.1"/>
    <property type="molecule type" value="Genomic_DNA"/>
</dbReference>
<feature type="compositionally biased region" description="Polar residues" evidence="1">
    <location>
        <begin position="312"/>
        <end position="322"/>
    </location>
</feature>
<evidence type="ECO:0000256" key="1">
    <source>
        <dbReference type="SAM" id="MobiDB-lite"/>
    </source>
</evidence>
<evidence type="ECO:0000313" key="2">
    <source>
        <dbReference type="EMBL" id="EGD73930.1"/>
    </source>
</evidence>
<gene>
    <name evidence="2" type="ORF">PTSG_12340</name>
</gene>
<evidence type="ECO:0000313" key="3">
    <source>
        <dbReference type="Proteomes" id="UP000007799"/>
    </source>
</evidence>
<feature type="compositionally biased region" description="Low complexity" evidence="1">
    <location>
        <begin position="213"/>
        <end position="226"/>
    </location>
</feature>
<protein>
    <submittedName>
        <fullName evidence="2">Uncharacterized protein</fullName>
    </submittedName>
</protein>
<dbReference type="KEGG" id="sre:PTSG_12340"/>
<feature type="compositionally biased region" description="Gly residues" evidence="1">
    <location>
        <begin position="255"/>
        <end position="264"/>
    </location>
</feature>
<dbReference type="RefSeq" id="XP_004993493.1">
    <property type="nucleotide sequence ID" value="XM_004993436.1"/>
</dbReference>
<dbReference type="InParanoid" id="F2UBR4"/>
<dbReference type="GeneID" id="16074070"/>
<proteinExistence type="predicted"/>
<feature type="compositionally biased region" description="Low complexity" evidence="1">
    <location>
        <begin position="265"/>
        <end position="305"/>
    </location>
</feature>
<name>F2UBR4_SALR5</name>
<keyword evidence="3" id="KW-1185">Reference proteome</keyword>
<dbReference type="OrthoDB" id="10266566at2759"/>
<organism evidence="3">
    <name type="scientific">Salpingoeca rosetta (strain ATCC 50818 / BSB-021)</name>
    <dbReference type="NCBI Taxonomy" id="946362"/>
    <lineage>
        <taxon>Eukaryota</taxon>
        <taxon>Choanoflagellata</taxon>
        <taxon>Craspedida</taxon>
        <taxon>Salpingoecidae</taxon>
        <taxon>Salpingoeca</taxon>
    </lineage>
</organism>
<accession>F2UBR4</accession>
<reference evidence="2" key="1">
    <citation type="submission" date="2009-08" db="EMBL/GenBank/DDBJ databases">
        <title>Annotation of Salpingoeca rosetta.</title>
        <authorList>
            <consortium name="The Broad Institute Genome Sequencing Platform"/>
            <person name="Russ C."/>
            <person name="Cuomo C."/>
            <person name="Burger G."/>
            <person name="Gray M.W."/>
            <person name="Holland P.W.H."/>
            <person name="King N."/>
            <person name="Lang F.B.F."/>
            <person name="Roger A.J."/>
            <person name="Ruiz-Trillo I."/>
            <person name="Young S.K."/>
            <person name="Zeng Q."/>
            <person name="Gargeya S."/>
            <person name="Alvarado L."/>
            <person name="Berlin A."/>
            <person name="Chapman S.B."/>
            <person name="Chen Z."/>
            <person name="Freedman E."/>
            <person name="Gellesch M."/>
            <person name="Goldberg J."/>
            <person name="Griggs A."/>
            <person name="Gujja S."/>
            <person name="Heilman E."/>
            <person name="Heiman D."/>
            <person name="Howarth C."/>
            <person name="Mehta T."/>
            <person name="Neiman D."/>
            <person name="Pearson M."/>
            <person name="Roberts A."/>
            <person name="Saif S."/>
            <person name="Shea T."/>
            <person name="Shenoy N."/>
            <person name="Sisk P."/>
            <person name="Stolte C."/>
            <person name="Sykes S."/>
            <person name="White J."/>
            <person name="Yandava C."/>
            <person name="Haas B."/>
            <person name="Nusbaum C."/>
            <person name="Birren B."/>
        </authorList>
    </citation>
    <scope>NUCLEOTIDE SEQUENCE [LARGE SCALE GENOMIC DNA]</scope>
    <source>
        <strain evidence="2">ATCC 50818</strain>
    </source>
</reference>